<dbReference type="AlphaFoldDB" id="A0A852RUI0"/>
<accession>A0A852RUI0</accession>
<gene>
    <name evidence="1" type="ORF">BJ958_004422</name>
</gene>
<reference evidence="1 2" key="1">
    <citation type="submission" date="2020-07" db="EMBL/GenBank/DDBJ databases">
        <title>Sequencing the genomes of 1000 actinobacteria strains.</title>
        <authorList>
            <person name="Klenk H.-P."/>
        </authorList>
    </citation>
    <scope>NUCLEOTIDE SEQUENCE [LARGE SCALE GENOMIC DNA]</scope>
    <source>
        <strain evidence="1 2">DSM 19082</strain>
    </source>
</reference>
<dbReference type="Proteomes" id="UP000582231">
    <property type="component" value="Unassembled WGS sequence"/>
</dbReference>
<evidence type="ECO:0000313" key="2">
    <source>
        <dbReference type="Proteomes" id="UP000582231"/>
    </source>
</evidence>
<evidence type="ECO:0008006" key="3">
    <source>
        <dbReference type="Google" id="ProtNLM"/>
    </source>
</evidence>
<comment type="caution">
    <text evidence="1">The sequence shown here is derived from an EMBL/GenBank/DDBJ whole genome shotgun (WGS) entry which is preliminary data.</text>
</comment>
<keyword evidence="2" id="KW-1185">Reference proteome</keyword>
<evidence type="ECO:0000313" key="1">
    <source>
        <dbReference type="EMBL" id="NYD32876.1"/>
    </source>
</evidence>
<dbReference type="EMBL" id="JACCBF010000001">
    <property type="protein sequence ID" value="NYD32876.1"/>
    <property type="molecule type" value="Genomic_DNA"/>
</dbReference>
<sequence>MTSPLNDSPLVFFSFVTLEGAGPDEHRAYNEWHQLDHRPENLALPGVAWGDRWARPIDYRSGVASDEHAPTDYVAMYWFNDPVERALQEWSDLGEDSFQWGRGPLIPGVRRKLLSFYRPVKGYAAPSALVSPEVIPYRPNRGLHLTLSRHAEHHSGATHEHFTWQDRSLIPALLDLEGVAGAWTFSFARHQAHPSLPLATETPDAPGSLRIRLVYLDQDPLSTTEAIDKTTAELTARLSEEAVASEEVLLSTPLRTIIPWQDW</sequence>
<dbReference type="RefSeq" id="WP_179728995.1">
    <property type="nucleotide sequence ID" value="NZ_BAABEF010000001.1"/>
</dbReference>
<name>A0A852RUI0_9ACTN</name>
<proteinExistence type="predicted"/>
<protein>
    <recommendedName>
        <fullName evidence="3">NIPSNAP family protein</fullName>
    </recommendedName>
</protein>
<organism evidence="1 2">
    <name type="scientific">Nocardioides kongjuensis</name>
    <dbReference type="NCBI Taxonomy" id="349522"/>
    <lineage>
        <taxon>Bacteria</taxon>
        <taxon>Bacillati</taxon>
        <taxon>Actinomycetota</taxon>
        <taxon>Actinomycetes</taxon>
        <taxon>Propionibacteriales</taxon>
        <taxon>Nocardioidaceae</taxon>
        <taxon>Nocardioides</taxon>
    </lineage>
</organism>